<feature type="binding site" evidence="14">
    <location>
        <position position="188"/>
    </location>
    <ligand>
        <name>substrate</name>
    </ligand>
</feature>
<evidence type="ECO:0000313" key="17">
    <source>
        <dbReference type="EMBL" id="AGP33094.1"/>
    </source>
</evidence>
<dbReference type="AlphaFoldDB" id="S4XKM2"/>
<dbReference type="GO" id="GO:0006526">
    <property type="term" value="P:L-arginine biosynthetic process"/>
    <property type="evidence" value="ECO:0007669"/>
    <property type="project" value="UniProtKB-UniPathway"/>
</dbReference>
<dbReference type="eggNOG" id="COG0548">
    <property type="taxonomic scope" value="Bacteria"/>
</dbReference>
<proteinExistence type="inferred from homology"/>
<keyword evidence="7" id="KW-0547">Nucleotide-binding</keyword>
<keyword evidence="9" id="KW-0067">ATP-binding</keyword>
<comment type="catalytic activity">
    <reaction evidence="12">
        <text>N-acetyl-L-glutamate + ATP = N-acetyl-L-glutamyl 5-phosphate + ADP</text>
        <dbReference type="Rhea" id="RHEA:14629"/>
        <dbReference type="ChEBI" id="CHEBI:30616"/>
        <dbReference type="ChEBI" id="CHEBI:44337"/>
        <dbReference type="ChEBI" id="CHEBI:57936"/>
        <dbReference type="ChEBI" id="CHEBI:456216"/>
        <dbReference type="EC" id="2.7.2.8"/>
    </reaction>
</comment>
<dbReference type="EC" id="2.7.2.8" evidence="2"/>
<evidence type="ECO:0000256" key="7">
    <source>
        <dbReference type="ARBA" id="ARBA00022741"/>
    </source>
</evidence>
<evidence type="ECO:0000256" key="3">
    <source>
        <dbReference type="ARBA" id="ARBA00021197"/>
    </source>
</evidence>
<dbReference type="InterPro" id="IPR001048">
    <property type="entry name" value="Asp/Glu/Uridylate_kinase"/>
</dbReference>
<keyword evidence="4" id="KW-0055">Arginine biosynthesis</keyword>
<feature type="domain" description="N-acetyltransferase" evidence="16">
    <location>
        <begin position="292"/>
        <end position="443"/>
    </location>
</feature>
<evidence type="ECO:0000256" key="1">
    <source>
        <dbReference type="ARBA" id="ARBA00004828"/>
    </source>
</evidence>
<dbReference type="GO" id="GO:0005524">
    <property type="term" value="F:ATP binding"/>
    <property type="evidence" value="ECO:0007669"/>
    <property type="project" value="UniProtKB-KW"/>
</dbReference>
<evidence type="ECO:0000256" key="6">
    <source>
        <dbReference type="ARBA" id="ARBA00022679"/>
    </source>
</evidence>
<protein>
    <recommendedName>
        <fullName evidence="3">Acetylglutamate kinase</fullName>
        <ecNumber evidence="2">2.7.2.8</ecNumber>
    </recommendedName>
    <alternativeName>
        <fullName evidence="10">N-acetyl-L-glutamate 5-phosphotransferase</fullName>
    </alternativeName>
    <alternativeName>
        <fullName evidence="11">NAG kinase</fullName>
    </alternativeName>
</protein>
<reference evidence="17 18" key="1">
    <citation type="journal article" date="2013" name="Sci. Rep.">
        <title>Extraordinary expansion of a Sorangium cellulosum genome from an alkaline milieu.</title>
        <authorList>
            <person name="Han K."/>
            <person name="Li Z.F."/>
            <person name="Peng R."/>
            <person name="Zhu L.P."/>
            <person name="Zhou T."/>
            <person name="Wang L.G."/>
            <person name="Li S.G."/>
            <person name="Zhang X.B."/>
            <person name="Hu W."/>
            <person name="Wu Z.H."/>
            <person name="Qin N."/>
            <person name="Li Y.Z."/>
        </authorList>
    </citation>
    <scope>NUCLEOTIDE SEQUENCE [LARGE SCALE GENOMIC DNA]</scope>
    <source>
        <strain evidence="17 18">So0157-2</strain>
    </source>
</reference>
<dbReference type="InterPro" id="IPR041734">
    <property type="entry name" value="NAGK-fArgBP"/>
</dbReference>
<dbReference type="InterPro" id="IPR006855">
    <property type="entry name" value="Vertebrate-like_GNAT_dom"/>
</dbReference>
<evidence type="ECO:0000256" key="8">
    <source>
        <dbReference type="ARBA" id="ARBA00022777"/>
    </source>
</evidence>
<evidence type="ECO:0000256" key="5">
    <source>
        <dbReference type="ARBA" id="ARBA00022605"/>
    </source>
</evidence>
<dbReference type="CDD" id="cd04252">
    <property type="entry name" value="AAK_NAGK-fArgBP"/>
    <property type="match status" value="1"/>
</dbReference>
<feature type="site" description="Transition state stabilizer" evidence="15">
    <location>
        <position position="249"/>
    </location>
</feature>
<dbReference type="InterPro" id="IPR011242">
    <property type="entry name" value="ArgB_GNAT"/>
</dbReference>
<comment type="pathway">
    <text evidence="1">Amino-acid biosynthesis; L-arginine biosynthesis; N(2)-acetyl-L-ornithine from L-glutamate: step 2/4.</text>
</comment>
<keyword evidence="5" id="KW-0028">Amino-acid biosynthesis</keyword>
<comment type="similarity">
    <text evidence="13">In the N-terminal section; belongs to the acetylglutamate kinase family. ArgB subfamily.</text>
</comment>
<evidence type="ECO:0000256" key="9">
    <source>
        <dbReference type="ARBA" id="ARBA00022840"/>
    </source>
</evidence>
<feature type="binding site" evidence="14">
    <location>
        <position position="99"/>
    </location>
    <ligand>
        <name>substrate</name>
    </ligand>
</feature>
<dbReference type="NCBIfam" id="NF003386">
    <property type="entry name" value="PRK04531.1-1"/>
    <property type="match status" value="1"/>
</dbReference>
<dbReference type="HOGENOM" id="CLU_006384_4_1_7"/>
<dbReference type="GO" id="GO:0003991">
    <property type="term" value="F:acetylglutamate kinase activity"/>
    <property type="evidence" value="ECO:0007669"/>
    <property type="project" value="UniProtKB-EC"/>
</dbReference>
<feature type="site" description="Transition state stabilizer" evidence="15">
    <location>
        <position position="44"/>
    </location>
</feature>
<dbReference type="SUPFAM" id="SSF53633">
    <property type="entry name" value="Carbamate kinase-like"/>
    <property type="match status" value="1"/>
</dbReference>
<dbReference type="PIRSF" id="PIRSF036441">
    <property type="entry name" value="NAGK_DUF619"/>
    <property type="match status" value="1"/>
</dbReference>
<evidence type="ECO:0000256" key="15">
    <source>
        <dbReference type="PIRSR" id="PIRSR036441-51"/>
    </source>
</evidence>
<gene>
    <name evidence="17" type="ORF">SCE1572_00425</name>
</gene>
<dbReference type="Gene3D" id="3.40.630.30">
    <property type="match status" value="1"/>
</dbReference>
<evidence type="ECO:0000256" key="14">
    <source>
        <dbReference type="PIRSR" id="PIRSR036441-50"/>
    </source>
</evidence>
<dbReference type="Proteomes" id="UP000014803">
    <property type="component" value="Chromosome"/>
</dbReference>
<dbReference type="InterPro" id="IPR004662">
    <property type="entry name" value="AcgluKinase_fam"/>
</dbReference>
<name>S4XKM2_SORCE</name>
<dbReference type="NCBIfam" id="TIGR00761">
    <property type="entry name" value="argB"/>
    <property type="match status" value="1"/>
</dbReference>
<dbReference type="Pfam" id="PF04768">
    <property type="entry name" value="NAT"/>
    <property type="match status" value="1"/>
</dbReference>
<dbReference type="UniPathway" id="UPA00068">
    <property type="reaction ID" value="UER00107"/>
</dbReference>
<keyword evidence="6 17" id="KW-0808">Transferase</keyword>
<evidence type="ECO:0000259" key="16">
    <source>
        <dbReference type="PROSITE" id="PS51731"/>
    </source>
</evidence>
<evidence type="ECO:0000256" key="11">
    <source>
        <dbReference type="ARBA" id="ARBA00030639"/>
    </source>
</evidence>
<dbReference type="EMBL" id="CP003969">
    <property type="protein sequence ID" value="AGP33094.1"/>
    <property type="molecule type" value="Genomic_DNA"/>
</dbReference>
<dbReference type="Gene3D" id="3.40.1160.10">
    <property type="entry name" value="Acetylglutamate kinase-like"/>
    <property type="match status" value="1"/>
</dbReference>
<accession>S4XKM2</accession>
<feature type="binding site" evidence="14">
    <location>
        <begin position="77"/>
        <end position="78"/>
    </location>
    <ligand>
        <name>substrate</name>
    </ligand>
</feature>
<dbReference type="FunFam" id="3.40.1160.10:FF:000046">
    <property type="entry name" value="N-acetylglutamate kinase / N-acetylglutamate synthase"/>
    <property type="match status" value="1"/>
</dbReference>
<evidence type="ECO:0000256" key="4">
    <source>
        <dbReference type="ARBA" id="ARBA00022571"/>
    </source>
</evidence>
<evidence type="ECO:0000256" key="2">
    <source>
        <dbReference type="ARBA" id="ARBA00013065"/>
    </source>
</evidence>
<dbReference type="NCBIfam" id="NF003387">
    <property type="entry name" value="PRK04531.1-2"/>
    <property type="match status" value="1"/>
</dbReference>
<evidence type="ECO:0000256" key="13">
    <source>
        <dbReference type="ARBA" id="ARBA00061305"/>
    </source>
</evidence>
<dbReference type="GO" id="GO:0005737">
    <property type="term" value="C:cytoplasm"/>
    <property type="evidence" value="ECO:0007669"/>
    <property type="project" value="InterPro"/>
</dbReference>
<sequence length="452" mass="50102">MVTAMGSTQDVIVRLLRNLGSRKEVEQYLKQYAAVDQQKFAVIKVGGAILDEDLEALATSLVFLNQVGLYPIVIHGAGPQLDRALAEAGIQTERVNGLRVTTPRVLEIARRVFLRENLRLVEALEEMGTRTRPITAGVFEASLMDEGRLGLVGRVERVHVDAVRSSLRAGHLPILACLGETPGGQIVNINADVAARELALATQPFKMIFLTSAGGLLDEHGRIISAINLEEDYAGLIAQPSVTGGMRLKLQEIKLLLDGLPATSSVSITSPDHLAKELFTHTGSGTLVRRGERILRHDTLDGIDRGRLRALLEACFQRQLDEHYFDKKPFYRIYLSDSYRATAILTLDSGEKAPLTPYLDKFAVTTEAQGVGIGGSLWTRMKNENPKLFWRARNGNEINPWYFQQAEGSYRNEKWTVFWYGLSSFDDIRACIDHALSLPATLRQHGTAERCP</sequence>
<evidence type="ECO:0000313" key="18">
    <source>
        <dbReference type="Proteomes" id="UP000014803"/>
    </source>
</evidence>
<dbReference type="Pfam" id="PF00696">
    <property type="entry name" value="AA_kinase"/>
    <property type="match status" value="1"/>
</dbReference>
<dbReference type="GO" id="GO:0004042">
    <property type="term" value="F:L-glutamate N-acetyltransferase activity"/>
    <property type="evidence" value="ECO:0007669"/>
    <property type="project" value="TreeGrafter"/>
</dbReference>
<dbReference type="PANTHER" id="PTHR23342:SF0">
    <property type="entry name" value="N-ACETYLGLUTAMATE SYNTHASE, MITOCHONDRIAL"/>
    <property type="match status" value="1"/>
</dbReference>
<dbReference type="STRING" id="1254432.SCE1572_00425"/>
<dbReference type="PROSITE" id="PS51731">
    <property type="entry name" value="GNAT_NAGS"/>
    <property type="match status" value="1"/>
</dbReference>
<dbReference type="InterPro" id="IPR036393">
    <property type="entry name" value="AceGlu_kinase-like_sf"/>
</dbReference>
<dbReference type="PATRIC" id="fig|1254432.3.peg.92"/>
<evidence type="ECO:0000256" key="12">
    <source>
        <dbReference type="ARBA" id="ARBA00048141"/>
    </source>
</evidence>
<dbReference type="KEGG" id="scu:SCE1572_00425"/>
<dbReference type="PANTHER" id="PTHR23342">
    <property type="entry name" value="N-ACETYLGLUTAMATE SYNTHASE"/>
    <property type="match status" value="1"/>
</dbReference>
<evidence type="ECO:0000256" key="10">
    <source>
        <dbReference type="ARBA" id="ARBA00030178"/>
    </source>
</evidence>
<organism evidence="17 18">
    <name type="scientific">Sorangium cellulosum So0157-2</name>
    <dbReference type="NCBI Taxonomy" id="1254432"/>
    <lineage>
        <taxon>Bacteria</taxon>
        <taxon>Pseudomonadati</taxon>
        <taxon>Myxococcota</taxon>
        <taxon>Polyangia</taxon>
        <taxon>Polyangiales</taxon>
        <taxon>Polyangiaceae</taxon>
        <taxon>Sorangium</taxon>
    </lineage>
</organism>
<keyword evidence="8 17" id="KW-0418">Kinase</keyword>